<dbReference type="EMBL" id="JACGWN010000005">
    <property type="protein sequence ID" value="KAL0448250.1"/>
    <property type="molecule type" value="Genomic_DNA"/>
</dbReference>
<feature type="compositionally biased region" description="Basic and acidic residues" evidence="1">
    <location>
        <begin position="71"/>
        <end position="102"/>
    </location>
</feature>
<proteinExistence type="predicted"/>
<organism evidence="2">
    <name type="scientific">Sesamum latifolium</name>
    <dbReference type="NCBI Taxonomy" id="2727402"/>
    <lineage>
        <taxon>Eukaryota</taxon>
        <taxon>Viridiplantae</taxon>
        <taxon>Streptophyta</taxon>
        <taxon>Embryophyta</taxon>
        <taxon>Tracheophyta</taxon>
        <taxon>Spermatophyta</taxon>
        <taxon>Magnoliopsida</taxon>
        <taxon>eudicotyledons</taxon>
        <taxon>Gunneridae</taxon>
        <taxon>Pentapetalae</taxon>
        <taxon>asterids</taxon>
        <taxon>lamiids</taxon>
        <taxon>Lamiales</taxon>
        <taxon>Pedaliaceae</taxon>
        <taxon>Sesamum</taxon>
    </lineage>
</organism>
<reference evidence="2" key="1">
    <citation type="submission" date="2020-06" db="EMBL/GenBank/DDBJ databases">
        <authorList>
            <person name="Li T."/>
            <person name="Hu X."/>
            <person name="Zhang T."/>
            <person name="Song X."/>
            <person name="Zhang H."/>
            <person name="Dai N."/>
            <person name="Sheng W."/>
            <person name="Hou X."/>
            <person name="Wei L."/>
        </authorList>
    </citation>
    <scope>NUCLEOTIDE SEQUENCE</scope>
    <source>
        <strain evidence="2">KEN1</strain>
        <tissue evidence="2">Leaf</tissue>
    </source>
</reference>
<accession>A0AAW2X4B3</accession>
<feature type="region of interest" description="Disordered" evidence="1">
    <location>
        <begin position="71"/>
        <end position="135"/>
    </location>
</feature>
<reference evidence="2" key="2">
    <citation type="journal article" date="2024" name="Plant">
        <title>Genomic evolution and insights into agronomic trait innovations of Sesamum species.</title>
        <authorList>
            <person name="Miao H."/>
            <person name="Wang L."/>
            <person name="Qu L."/>
            <person name="Liu H."/>
            <person name="Sun Y."/>
            <person name="Le M."/>
            <person name="Wang Q."/>
            <person name="Wei S."/>
            <person name="Zheng Y."/>
            <person name="Lin W."/>
            <person name="Duan Y."/>
            <person name="Cao H."/>
            <person name="Xiong S."/>
            <person name="Wang X."/>
            <person name="Wei L."/>
            <person name="Li C."/>
            <person name="Ma Q."/>
            <person name="Ju M."/>
            <person name="Zhao R."/>
            <person name="Li G."/>
            <person name="Mu C."/>
            <person name="Tian Q."/>
            <person name="Mei H."/>
            <person name="Zhang T."/>
            <person name="Gao T."/>
            <person name="Zhang H."/>
        </authorList>
    </citation>
    <scope>NUCLEOTIDE SEQUENCE</scope>
    <source>
        <strain evidence="2">KEN1</strain>
    </source>
</reference>
<evidence type="ECO:0000313" key="2">
    <source>
        <dbReference type="EMBL" id="KAL0448250.1"/>
    </source>
</evidence>
<dbReference type="AlphaFoldDB" id="A0AAW2X4B3"/>
<comment type="caution">
    <text evidence="2">The sequence shown here is derived from an EMBL/GenBank/DDBJ whole genome shotgun (WGS) entry which is preliminary data.</text>
</comment>
<protein>
    <submittedName>
        <fullName evidence="2">Uncharacterized protein</fullName>
    </submittedName>
</protein>
<name>A0AAW2X4B3_9LAMI</name>
<sequence>MMVEKSILLQWPRHTRFTPAKKYSSEYCKFHKESGHDIEECYQLKDEIERLVRQGYFKEYILEQGMRSRDYKVGDRRTRSRSRSRERFQNKDREDRKDKGNRENAPVKGVINTIMGGPIGGDSRRLRKKHERSTREDRMKEMIMNVEVEEEITFSRKYLNEGCGSQDDLMVIRI</sequence>
<evidence type="ECO:0000256" key="1">
    <source>
        <dbReference type="SAM" id="MobiDB-lite"/>
    </source>
</evidence>
<gene>
    <name evidence="2" type="ORF">Slati_1381400</name>
</gene>